<dbReference type="VEuPathDB" id="TrichDB:TVAGG3_0460480"/>
<proteinExistence type="predicted"/>
<dbReference type="PANTHER" id="PTHR34551">
    <property type="entry name" value="GLUTAMATE-RICH 3"/>
    <property type="match status" value="1"/>
</dbReference>
<feature type="compositionally biased region" description="Basic and acidic residues" evidence="1">
    <location>
        <begin position="297"/>
        <end position="358"/>
    </location>
</feature>
<name>A2FRW3_TRIV3</name>
<dbReference type="AlphaFoldDB" id="A2FRW3"/>
<feature type="region of interest" description="Disordered" evidence="1">
    <location>
        <begin position="297"/>
        <end position="438"/>
    </location>
</feature>
<accession>A2FRW3</accession>
<feature type="compositionally biased region" description="Polar residues" evidence="1">
    <location>
        <begin position="383"/>
        <end position="392"/>
    </location>
</feature>
<dbReference type="Proteomes" id="UP000001542">
    <property type="component" value="Unassembled WGS sequence"/>
</dbReference>
<dbReference type="RefSeq" id="XP_001305298.1">
    <property type="nucleotide sequence ID" value="XM_001305297.1"/>
</dbReference>
<reference evidence="2" key="2">
    <citation type="journal article" date="2007" name="Science">
        <title>Draft genome sequence of the sexually transmitted pathogen Trichomonas vaginalis.</title>
        <authorList>
            <person name="Carlton J.M."/>
            <person name="Hirt R.P."/>
            <person name="Silva J.C."/>
            <person name="Delcher A.L."/>
            <person name="Schatz M."/>
            <person name="Zhao Q."/>
            <person name="Wortman J.R."/>
            <person name="Bidwell S.L."/>
            <person name="Alsmark U.C.M."/>
            <person name="Besteiro S."/>
            <person name="Sicheritz-Ponten T."/>
            <person name="Noel C.J."/>
            <person name="Dacks J.B."/>
            <person name="Foster P.G."/>
            <person name="Simillion C."/>
            <person name="Van de Peer Y."/>
            <person name="Miranda-Saavedra D."/>
            <person name="Barton G.J."/>
            <person name="Westrop G.D."/>
            <person name="Mueller S."/>
            <person name="Dessi D."/>
            <person name="Fiori P.L."/>
            <person name="Ren Q."/>
            <person name="Paulsen I."/>
            <person name="Zhang H."/>
            <person name="Bastida-Corcuera F.D."/>
            <person name="Simoes-Barbosa A."/>
            <person name="Brown M.T."/>
            <person name="Hayes R.D."/>
            <person name="Mukherjee M."/>
            <person name="Okumura C.Y."/>
            <person name="Schneider R."/>
            <person name="Smith A.J."/>
            <person name="Vanacova S."/>
            <person name="Villalvazo M."/>
            <person name="Haas B.J."/>
            <person name="Pertea M."/>
            <person name="Feldblyum T.V."/>
            <person name="Utterback T.R."/>
            <person name="Shu C.L."/>
            <person name="Osoegawa K."/>
            <person name="de Jong P.J."/>
            <person name="Hrdy I."/>
            <person name="Horvathova L."/>
            <person name="Zubacova Z."/>
            <person name="Dolezal P."/>
            <person name="Malik S.B."/>
            <person name="Logsdon J.M. Jr."/>
            <person name="Henze K."/>
            <person name="Gupta A."/>
            <person name="Wang C.C."/>
            <person name="Dunne R.L."/>
            <person name="Upcroft J.A."/>
            <person name="Upcroft P."/>
            <person name="White O."/>
            <person name="Salzberg S.L."/>
            <person name="Tang P."/>
            <person name="Chiu C.-H."/>
            <person name="Lee Y.-S."/>
            <person name="Embley T.M."/>
            <person name="Coombs G.H."/>
            <person name="Mottram J.C."/>
            <person name="Tachezy J."/>
            <person name="Fraser-Liggett C.M."/>
            <person name="Johnson P.J."/>
        </authorList>
    </citation>
    <scope>NUCLEOTIDE SEQUENCE [LARGE SCALE GENOMIC DNA]</scope>
    <source>
        <strain evidence="2">G3</strain>
    </source>
</reference>
<dbReference type="PANTHER" id="PTHR34551:SF2">
    <property type="entry name" value="GLUTAMATE RICH 3"/>
    <property type="match status" value="1"/>
</dbReference>
<keyword evidence="3" id="KW-1185">Reference proteome</keyword>
<dbReference type="VEuPathDB" id="TrichDB:TVAG_215940"/>
<dbReference type="InParanoid" id="A2FRW3"/>
<evidence type="ECO:0000313" key="3">
    <source>
        <dbReference type="Proteomes" id="UP000001542"/>
    </source>
</evidence>
<evidence type="ECO:0000256" key="1">
    <source>
        <dbReference type="SAM" id="MobiDB-lite"/>
    </source>
</evidence>
<gene>
    <name evidence="2" type="ORF">TVAG_215940</name>
</gene>
<organism evidence="2 3">
    <name type="scientific">Trichomonas vaginalis (strain ATCC PRA-98 / G3)</name>
    <dbReference type="NCBI Taxonomy" id="412133"/>
    <lineage>
        <taxon>Eukaryota</taxon>
        <taxon>Metamonada</taxon>
        <taxon>Parabasalia</taxon>
        <taxon>Trichomonadida</taxon>
        <taxon>Trichomonadidae</taxon>
        <taxon>Trichomonas</taxon>
    </lineage>
</organism>
<feature type="compositionally biased region" description="Basic and acidic residues" evidence="1">
    <location>
        <begin position="393"/>
        <end position="405"/>
    </location>
</feature>
<reference evidence="2" key="1">
    <citation type="submission" date="2006-10" db="EMBL/GenBank/DDBJ databases">
        <authorList>
            <person name="Amadeo P."/>
            <person name="Zhao Q."/>
            <person name="Wortman J."/>
            <person name="Fraser-Liggett C."/>
            <person name="Carlton J."/>
        </authorList>
    </citation>
    <scope>NUCLEOTIDE SEQUENCE</scope>
    <source>
        <strain evidence="2">G3</strain>
    </source>
</reference>
<protein>
    <submittedName>
        <fullName evidence="2">Uncharacterized protein</fullName>
    </submittedName>
</protein>
<feature type="compositionally biased region" description="Low complexity" evidence="1">
    <location>
        <begin position="413"/>
        <end position="424"/>
    </location>
</feature>
<dbReference type="KEGG" id="tva:4750079"/>
<evidence type="ECO:0000313" key="2">
    <source>
        <dbReference type="EMBL" id="EAX92368.1"/>
    </source>
</evidence>
<dbReference type="EMBL" id="DS113971">
    <property type="protein sequence ID" value="EAX92368.1"/>
    <property type="molecule type" value="Genomic_DNA"/>
</dbReference>
<feature type="compositionally biased region" description="Polar residues" evidence="1">
    <location>
        <begin position="425"/>
        <end position="438"/>
    </location>
</feature>
<sequence>MFLIDLGNHSTKVSEITNGKLSFDIKNSTTNRFPTVFSVFKKEIKFSSLALDPTCSNESDTFRNLISNLVDPKYEQDEKILLAAFIKSLNNFINPENKNKLVFVCPNWWINAGILTKVQAAINIAELDQISSFVYSSDMLSDLISQTQGINQFRKVFVFDSGDYVTQAYKFKRSHGKYILKKYKSIKAGGNRVTSRNIEIIYQHMKKPEQAELIEKVENKNDTSDKTKSYKQCIINSAQKCKETMILGQRSKFNCDQILECNLTTIYKNDKNEYERIITKLDDFVKNFIDSGETKLNEAEQRDAKEEIVKKQSDSTKEKDKQQSDSTKEKDKQQSDAKTEKDKKHSDEKENVPTEGKGKPNKPIGESVPNQNGAKKEKKTKPSESNEVSKPNDSSKKSRSRDNALIKHGNKQIISPNSPHHNSNQSRSKNQPLPNLPETQDSLLHEKQKMEISHSTDSDIKEEMKGQSKIEMNEMDSTKIKTEIYKVDFNKPVIACIGGNSLCPIFTDVFHQNNFQLNYFDANIASIPQFYVNDPGCEDLRSQLNKSWERSQKIKDIDRKIDLLCRKASKIKKELGIDIDELIDDEKVDEIEKLIIDELHRRKIFNQIKNYIPYYDKFVFENQSIDIQPVNDSIKQDIEIQTDAKEQDDKQVQTDRVISFKGKQGYDDIDYNGANENI</sequence>